<organism evidence="1 2">
    <name type="scientific">Tanacetum coccineum</name>
    <dbReference type="NCBI Taxonomy" id="301880"/>
    <lineage>
        <taxon>Eukaryota</taxon>
        <taxon>Viridiplantae</taxon>
        <taxon>Streptophyta</taxon>
        <taxon>Embryophyta</taxon>
        <taxon>Tracheophyta</taxon>
        <taxon>Spermatophyta</taxon>
        <taxon>Magnoliopsida</taxon>
        <taxon>eudicotyledons</taxon>
        <taxon>Gunneridae</taxon>
        <taxon>Pentapetalae</taxon>
        <taxon>asterids</taxon>
        <taxon>campanulids</taxon>
        <taxon>Asterales</taxon>
        <taxon>Asteraceae</taxon>
        <taxon>Asteroideae</taxon>
        <taxon>Anthemideae</taxon>
        <taxon>Anthemidinae</taxon>
        <taxon>Tanacetum</taxon>
    </lineage>
</organism>
<gene>
    <name evidence="1" type="ORF">Tco_0990289</name>
</gene>
<reference evidence="1" key="1">
    <citation type="journal article" date="2022" name="Int. J. Mol. Sci.">
        <title>Draft Genome of Tanacetum Coccineum: Genomic Comparison of Closely Related Tanacetum-Family Plants.</title>
        <authorList>
            <person name="Yamashiro T."/>
            <person name="Shiraishi A."/>
            <person name="Nakayama K."/>
            <person name="Satake H."/>
        </authorList>
    </citation>
    <scope>NUCLEOTIDE SEQUENCE</scope>
</reference>
<proteinExistence type="predicted"/>
<comment type="caution">
    <text evidence="1">The sequence shown here is derived from an EMBL/GenBank/DDBJ whole genome shotgun (WGS) entry which is preliminary data.</text>
</comment>
<evidence type="ECO:0000313" key="1">
    <source>
        <dbReference type="EMBL" id="GJT55235.1"/>
    </source>
</evidence>
<name>A0ABQ5EWB5_9ASTR</name>
<reference evidence="1" key="2">
    <citation type="submission" date="2022-01" db="EMBL/GenBank/DDBJ databases">
        <authorList>
            <person name="Yamashiro T."/>
            <person name="Shiraishi A."/>
            <person name="Satake H."/>
            <person name="Nakayama K."/>
        </authorList>
    </citation>
    <scope>NUCLEOTIDE SEQUENCE</scope>
</reference>
<sequence>MDHLYSKKRVSFFEKEKSLSPNGVKVGEGGRNDWIILYTTSFLISGLEGNGFRCFSLGFEALTGAFTPQRLIHDVQWYKPELDVFGASYYRASIGNLPTTPDSEELNLIAGA</sequence>
<protein>
    <submittedName>
        <fullName evidence="1">Uncharacterized protein</fullName>
    </submittedName>
</protein>
<accession>A0ABQ5EWB5</accession>
<keyword evidence="2" id="KW-1185">Reference proteome</keyword>
<dbReference type="Proteomes" id="UP001151760">
    <property type="component" value="Unassembled WGS sequence"/>
</dbReference>
<evidence type="ECO:0000313" key="2">
    <source>
        <dbReference type="Proteomes" id="UP001151760"/>
    </source>
</evidence>
<dbReference type="EMBL" id="BQNB010016739">
    <property type="protein sequence ID" value="GJT55235.1"/>
    <property type="molecule type" value="Genomic_DNA"/>
</dbReference>